<organism evidence="2 3">
    <name type="scientific">Stenotrophomonas indicatrix</name>
    <dbReference type="NCBI Taxonomy" id="2045451"/>
    <lineage>
        <taxon>Bacteria</taxon>
        <taxon>Pseudomonadati</taxon>
        <taxon>Pseudomonadota</taxon>
        <taxon>Gammaproteobacteria</taxon>
        <taxon>Lysobacterales</taxon>
        <taxon>Lysobacteraceae</taxon>
        <taxon>Stenotrophomonas</taxon>
    </lineage>
</organism>
<evidence type="ECO:0000256" key="1">
    <source>
        <dbReference type="SAM" id="Phobius"/>
    </source>
</evidence>
<gene>
    <name evidence="2" type="ORF">SAMN04488690_1574</name>
</gene>
<dbReference type="Proteomes" id="UP000191133">
    <property type="component" value="Unassembled WGS sequence"/>
</dbReference>
<feature type="transmembrane region" description="Helical" evidence="1">
    <location>
        <begin position="94"/>
        <end position="112"/>
    </location>
</feature>
<reference evidence="3" key="1">
    <citation type="submission" date="2016-10" db="EMBL/GenBank/DDBJ databases">
        <authorList>
            <person name="Varghese N."/>
        </authorList>
    </citation>
    <scope>NUCLEOTIDE SEQUENCE [LARGE SCALE GENOMIC DNA]</scope>
    <source>
        <strain evidence="3">92MFCol6.1</strain>
    </source>
</reference>
<feature type="transmembrane region" description="Helical" evidence="1">
    <location>
        <begin position="65"/>
        <end position="87"/>
    </location>
</feature>
<name>A0A1W1GWX9_9GAMM</name>
<keyword evidence="1" id="KW-0472">Membrane</keyword>
<feature type="transmembrane region" description="Helical" evidence="1">
    <location>
        <begin position="21"/>
        <end position="45"/>
    </location>
</feature>
<accession>A0A1W1GWX9</accession>
<keyword evidence="1" id="KW-0812">Transmembrane</keyword>
<keyword evidence="1" id="KW-1133">Transmembrane helix</keyword>
<proteinExistence type="predicted"/>
<dbReference type="EMBL" id="FWEU01000002">
    <property type="protein sequence ID" value="SLM23869.1"/>
    <property type="molecule type" value="Genomic_DNA"/>
</dbReference>
<evidence type="ECO:0000313" key="2">
    <source>
        <dbReference type="EMBL" id="SLM23869.1"/>
    </source>
</evidence>
<protein>
    <submittedName>
        <fullName evidence="2">Uncharacterized protein</fullName>
    </submittedName>
</protein>
<dbReference type="AlphaFoldDB" id="A0A1W1GWX9"/>
<evidence type="ECO:0000313" key="3">
    <source>
        <dbReference type="Proteomes" id="UP000191133"/>
    </source>
</evidence>
<dbReference type="RefSeq" id="WP_080149201.1">
    <property type="nucleotide sequence ID" value="NZ_CP118899.1"/>
</dbReference>
<sequence length="115" mass="12385">MSQHPQAALEIQRRRRRWRQWPWGPIALGLALLSVSGVFAIGMLFGAGMRPSSAGGPVVNLMPFVIALAVAEVLTISAGFFAAVLGWRLNRGRVTAALAMVVLSLWAGILLHDLL</sequence>